<dbReference type="SUPFAM" id="SSF103473">
    <property type="entry name" value="MFS general substrate transporter"/>
    <property type="match status" value="1"/>
</dbReference>
<feature type="transmembrane region" description="Helical" evidence="1">
    <location>
        <begin position="139"/>
        <end position="160"/>
    </location>
</feature>
<dbReference type="Pfam" id="PF07690">
    <property type="entry name" value="MFS_1"/>
    <property type="match status" value="1"/>
</dbReference>
<feature type="transmembrane region" description="Helical" evidence="1">
    <location>
        <begin position="241"/>
        <end position="262"/>
    </location>
</feature>
<feature type="transmembrane region" description="Helical" evidence="1">
    <location>
        <begin position="79"/>
        <end position="98"/>
    </location>
</feature>
<keyword evidence="1" id="KW-0812">Transmembrane</keyword>
<dbReference type="GO" id="GO:0022857">
    <property type="term" value="F:transmembrane transporter activity"/>
    <property type="evidence" value="ECO:0007669"/>
    <property type="project" value="InterPro"/>
</dbReference>
<feature type="transmembrane region" description="Helical" evidence="1">
    <location>
        <begin position="338"/>
        <end position="361"/>
    </location>
</feature>
<feature type="domain" description="Major facilitator superfamily (MFS) profile" evidence="2">
    <location>
        <begin position="1"/>
        <end position="191"/>
    </location>
</feature>
<feature type="transmembrane region" description="Helical" evidence="1">
    <location>
        <begin position="268"/>
        <end position="291"/>
    </location>
</feature>
<evidence type="ECO:0000313" key="3">
    <source>
        <dbReference type="EMBL" id="EQD50968.1"/>
    </source>
</evidence>
<organism evidence="3">
    <name type="scientific">mine drainage metagenome</name>
    <dbReference type="NCBI Taxonomy" id="410659"/>
    <lineage>
        <taxon>unclassified sequences</taxon>
        <taxon>metagenomes</taxon>
        <taxon>ecological metagenomes</taxon>
    </lineage>
</organism>
<comment type="caution">
    <text evidence="3">The sequence shown here is derived from an EMBL/GenBank/DDBJ whole genome shotgun (WGS) entry which is preliminary data.</text>
</comment>
<dbReference type="EMBL" id="AUZZ01005085">
    <property type="protein sequence ID" value="EQD50968.1"/>
    <property type="molecule type" value="Genomic_DNA"/>
</dbReference>
<accession>T1A234</accession>
<feature type="transmembrane region" description="Helical" evidence="1">
    <location>
        <begin position="21"/>
        <end position="39"/>
    </location>
</feature>
<name>T1A234_9ZZZZ</name>
<dbReference type="PROSITE" id="PS50850">
    <property type="entry name" value="MFS"/>
    <property type="match status" value="2"/>
</dbReference>
<keyword evidence="1" id="KW-0472">Membrane</keyword>
<feature type="transmembrane region" description="Helical" evidence="1">
    <location>
        <begin position="402"/>
        <end position="422"/>
    </location>
</feature>
<feature type="domain" description="Major facilitator superfamily (MFS) profile" evidence="2">
    <location>
        <begin position="240"/>
        <end position="427"/>
    </location>
</feature>
<dbReference type="InterPro" id="IPR020846">
    <property type="entry name" value="MFS_dom"/>
</dbReference>
<feature type="transmembrane region" description="Helical" evidence="1">
    <location>
        <begin position="373"/>
        <end position="396"/>
    </location>
</feature>
<evidence type="ECO:0000259" key="2">
    <source>
        <dbReference type="PROSITE" id="PS50850"/>
    </source>
</evidence>
<dbReference type="AlphaFoldDB" id="T1A234"/>
<dbReference type="InterPro" id="IPR036259">
    <property type="entry name" value="MFS_trans_sf"/>
</dbReference>
<sequence>MGVKDSISKNISKRDVWMYSVLPYQIAYGPISTIIALFILDLHGTVIDVSYAVAVFYFVSILASIFWGWLVDMYDNHRIFVLIAYAGVGVVLAAMAYTTSIIEVIALFGILSFFTASAATPLSLLVMETIEKRRWASGFSKLQMLSSVGGSLGLLIALVATGFLPLRILMLLLIPFIIASMILAFAIKKPKEVVTRREIINNRLALRIRLILHGMIFVRLPKANFIKSVFSRGSSNKLADLTIVYIALFAFYLGSGIFNTAYVPGLRYIGLLNLYIFAIIFGGYAVQTVAFHVSGKYTETIGERRTIIESLWLRAAGYLAIGLVFILASGYIDFIINLVVYAIAAGLAYSIFYTASNTLLFEEIGNEKRGRKLGVYSGLVGLGYLFGALIAGYAAYFVGYGFTFVLSGALMACSVAVFYKFYAGKSS</sequence>
<dbReference type="PANTHER" id="PTHR23518:SF2">
    <property type="entry name" value="MAJOR FACILITATOR SUPERFAMILY TRANSPORTER"/>
    <property type="match status" value="1"/>
</dbReference>
<feature type="transmembrane region" description="Helical" evidence="1">
    <location>
        <begin position="311"/>
        <end position="332"/>
    </location>
</feature>
<reference evidence="3" key="2">
    <citation type="journal article" date="2014" name="ISME J.">
        <title>Microbial stratification in low pH oxic and suboxic macroscopic growths along an acid mine drainage.</title>
        <authorList>
            <person name="Mendez-Garcia C."/>
            <person name="Mesa V."/>
            <person name="Sprenger R.R."/>
            <person name="Richter M."/>
            <person name="Diez M.S."/>
            <person name="Solano J."/>
            <person name="Bargiela R."/>
            <person name="Golyshina O.V."/>
            <person name="Manteca A."/>
            <person name="Ramos J.L."/>
            <person name="Gallego J.R."/>
            <person name="Llorente I."/>
            <person name="Martins Dos Santos V.A."/>
            <person name="Jensen O.N."/>
            <person name="Pelaez A.I."/>
            <person name="Sanchez J."/>
            <person name="Ferrer M."/>
        </authorList>
    </citation>
    <scope>NUCLEOTIDE SEQUENCE</scope>
</reference>
<reference evidence="3" key="1">
    <citation type="submission" date="2013-08" db="EMBL/GenBank/DDBJ databases">
        <authorList>
            <person name="Mendez C."/>
            <person name="Richter M."/>
            <person name="Ferrer M."/>
            <person name="Sanchez J."/>
        </authorList>
    </citation>
    <scope>NUCLEOTIDE SEQUENCE</scope>
</reference>
<feature type="transmembrane region" description="Helical" evidence="1">
    <location>
        <begin position="51"/>
        <end position="70"/>
    </location>
</feature>
<evidence type="ECO:0000256" key="1">
    <source>
        <dbReference type="SAM" id="Phobius"/>
    </source>
</evidence>
<dbReference type="PANTHER" id="PTHR23518">
    <property type="entry name" value="C-METHYLTRANSFERASE"/>
    <property type="match status" value="1"/>
</dbReference>
<gene>
    <name evidence="3" type="ORF">B2A_07117</name>
</gene>
<feature type="transmembrane region" description="Helical" evidence="1">
    <location>
        <begin position="166"/>
        <end position="187"/>
    </location>
</feature>
<dbReference type="InterPro" id="IPR011701">
    <property type="entry name" value="MFS"/>
</dbReference>
<proteinExistence type="predicted"/>
<keyword evidence="1" id="KW-1133">Transmembrane helix</keyword>
<dbReference type="Gene3D" id="1.20.1250.20">
    <property type="entry name" value="MFS general substrate transporter like domains"/>
    <property type="match status" value="2"/>
</dbReference>
<feature type="transmembrane region" description="Helical" evidence="1">
    <location>
        <begin position="104"/>
        <end position="127"/>
    </location>
</feature>
<protein>
    <submittedName>
        <fullName evidence="3">Major facilitator superfamily MFS_1</fullName>
    </submittedName>
</protein>